<comment type="similarity">
    <text evidence="3">Belongs to the NSE2 family.</text>
</comment>
<evidence type="ECO:0000256" key="8">
    <source>
        <dbReference type="ARBA" id="ARBA00022786"/>
    </source>
</evidence>
<accession>A0A8C4UFL5</accession>
<reference evidence="15" key="2">
    <citation type="submission" date="2025-09" db="UniProtKB">
        <authorList>
            <consortium name="Ensembl"/>
        </authorList>
    </citation>
    <scope>IDENTIFICATION</scope>
</reference>
<dbReference type="InterPro" id="IPR013083">
    <property type="entry name" value="Znf_RING/FYVE/PHD"/>
</dbReference>
<dbReference type="GO" id="GO:0005634">
    <property type="term" value="C:nucleus"/>
    <property type="evidence" value="ECO:0007669"/>
    <property type="project" value="UniProtKB-SubCell"/>
</dbReference>
<evidence type="ECO:0000256" key="10">
    <source>
        <dbReference type="ARBA" id="ARBA00023242"/>
    </source>
</evidence>
<comment type="subcellular location">
    <subcellularLocation>
        <location evidence="1">Nucleus</location>
    </subcellularLocation>
</comment>
<evidence type="ECO:0000256" key="12">
    <source>
        <dbReference type="ARBA" id="ARBA00032533"/>
    </source>
</evidence>
<protein>
    <recommendedName>
        <fullName evidence="4">E3 SUMO-protein ligase NSE2</fullName>
    </recommendedName>
    <alternativeName>
        <fullName evidence="11">E3 SUMO-protein transferase NSE2</fullName>
    </alternativeName>
    <alternativeName>
        <fullName evidence="12">Non-structural maintenance of chromosomes element 2 homolog</fullName>
    </alternativeName>
</protein>
<keyword evidence="8" id="KW-0833">Ubl conjugation pathway</keyword>
<organism evidence="15 16">
    <name type="scientific">Falco tinnunculus</name>
    <name type="common">Common kestrel</name>
    <dbReference type="NCBI Taxonomy" id="100819"/>
    <lineage>
        <taxon>Eukaryota</taxon>
        <taxon>Metazoa</taxon>
        <taxon>Chordata</taxon>
        <taxon>Craniata</taxon>
        <taxon>Vertebrata</taxon>
        <taxon>Euteleostomi</taxon>
        <taxon>Archelosauria</taxon>
        <taxon>Archosauria</taxon>
        <taxon>Dinosauria</taxon>
        <taxon>Saurischia</taxon>
        <taxon>Theropoda</taxon>
        <taxon>Coelurosauria</taxon>
        <taxon>Aves</taxon>
        <taxon>Neognathae</taxon>
        <taxon>Neoaves</taxon>
        <taxon>Telluraves</taxon>
        <taxon>Australaves</taxon>
        <taxon>Falconiformes</taxon>
        <taxon>Falconidae</taxon>
        <taxon>Falco</taxon>
    </lineage>
</organism>
<keyword evidence="16" id="KW-1185">Reference proteome</keyword>
<dbReference type="Gene3D" id="3.30.40.10">
    <property type="entry name" value="Zinc/RING finger domain, C3HC4 (zinc finger)"/>
    <property type="match status" value="1"/>
</dbReference>
<evidence type="ECO:0000256" key="3">
    <source>
        <dbReference type="ARBA" id="ARBA00008212"/>
    </source>
</evidence>
<dbReference type="PANTHER" id="PTHR21330:SF1">
    <property type="entry name" value="E3 SUMO-PROTEIN LIGASE NSE2"/>
    <property type="match status" value="1"/>
</dbReference>
<evidence type="ECO:0000256" key="9">
    <source>
        <dbReference type="ARBA" id="ARBA00022833"/>
    </source>
</evidence>
<dbReference type="SUPFAM" id="SSF57850">
    <property type="entry name" value="RING/U-box"/>
    <property type="match status" value="1"/>
</dbReference>
<dbReference type="GO" id="GO:0061665">
    <property type="term" value="F:SUMO ligase activity"/>
    <property type="evidence" value="ECO:0007669"/>
    <property type="project" value="TreeGrafter"/>
</dbReference>
<evidence type="ECO:0000256" key="4">
    <source>
        <dbReference type="ARBA" id="ARBA00020923"/>
    </source>
</evidence>
<evidence type="ECO:0000256" key="1">
    <source>
        <dbReference type="ARBA" id="ARBA00004123"/>
    </source>
</evidence>
<feature type="domain" description="SP-RING-type" evidence="14">
    <location>
        <begin position="195"/>
        <end position="281"/>
    </location>
</feature>
<name>A0A8C4UFL5_FALTI</name>
<dbReference type="GO" id="GO:0030915">
    <property type="term" value="C:Smc5-Smc6 complex"/>
    <property type="evidence" value="ECO:0007669"/>
    <property type="project" value="InterPro"/>
</dbReference>
<sequence length="302" mass="34685">MPGGARISLNFMDSSLSSLKNCQSYINTGMDIATHVALDLVENFSFGMWYSCDVLISKTYIDDAEDVKSIENVMLEYAAMDRELNHYVEAIEETVNQTCVLTLTVHEKYFKILKKTLCTPDKLKTSLLNIKRENPENMPDLKYLVKEKFTALESKNSDSDLQRNEKYLYFQDQLKEMRKQFRHQSGDDNEAIEQIDEDIVVTQSQMNFICPITQMEMKRPVRNKVCGHTYEEDAILKIIQTRKQQKKKVRCPKIGCSHADVKGSDLVPDEALKRAIDSQNKQSWSTLEKSAGYDAATKEICC</sequence>
<dbReference type="AlphaFoldDB" id="A0A8C4UFL5"/>
<dbReference type="InterPro" id="IPR004181">
    <property type="entry name" value="Znf_MIZ"/>
</dbReference>
<keyword evidence="10" id="KW-0539">Nucleus</keyword>
<evidence type="ECO:0000256" key="11">
    <source>
        <dbReference type="ARBA" id="ARBA00031731"/>
    </source>
</evidence>
<comment type="pathway">
    <text evidence="2">Protein modification; protein sumoylation.</text>
</comment>
<dbReference type="OMA" id="NHHYDEG"/>
<dbReference type="InterPro" id="IPR003613">
    <property type="entry name" value="Ubox_domain"/>
</dbReference>
<keyword evidence="7 13" id="KW-0863">Zinc-finger</keyword>
<dbReference type="InterPro" id="IPR026846">
    <property type="entry name" value="Nse2(Mms21)"/>
</dbReference>
<dbReference type="CDD" id="cd16651">
    <property type="entry name" value="SPL-RING_NSE2"/>
    <property type="match status" value="1"/>
</dbReference>
<evidence type="ECO:0000256" key="2">
    <source>
        <dbReference type="ARBA" id="ARBA00004718"/>
    </source>
</evidence>
<dbReference type="OrthoDB" id="26899at2759"/>
<dbReference type="UniPathway" id="UPA00886"/>
<keyword evidence="9" id="KW-0862">Zinc</keyword>
<dbReference type="GO" id="GO:0016925">
    <property type="term" value="P:protein sumoylation"/>
    <property type="evidence" value="ECO:0007669"/>
    <property type="project" value="UniProtKB-UniPathway"/>
</dbReference>
<dbReference type="Pfam" id="PF11789">
    <property type="entry name" value="zf-Nse"/>
    <property type="match status" value="1"/>
</dbReference>
<evidence type="ECO:0000256" key="13">
    <source>
        <dbReference type="PROSITE-ProRule" id="PRU00452"/>
    </source>
</evidence>
<reference evidence="15" key="1">
    <citation type="submission" date="2025-08" db="UniProtKB">
        <authorList>
            <consortium name="Ensembl"/>
        </authorList>
    </citation>
    <scope>IDENTIFICATION</scope>
</reference>
<evidence type="ECO:0000313" key="15">
    <source>
        <dbReference type="Ensembl" id="ENSFTIP00000010976.1"/>
    </source>
</evidence>
<evidence type="ECO:0000313" key="16">
    <source>
        <dbReference type="Proteomes" id="UP000694562"/>
    </source>
</evidence>
<dbReference type="GO" id="GO:0008270">
    <property type="term" value="F:zinc ion binding"/>
    <property type="evidence" value="ECO:0007669"/>
    <property type="project" value="UniProtKB-KW"/>
</dbReference>
<dbReference type="SMART" id="SM00504">
    <property type="entry name" value="Ubox"/>
    <property type="match status" value="1"/>
</dbReference>
<dbReference type="GO" id="GO:0004842">
    <property type="term" value="F:ubiquitin-protein transferase activity"/>
    <property type="evidence" value="ECO:0007669"/>
    <property type="project" value="InterPro"/>
</dbReference>
<dbReference type="GO" id="GO:0000724">
    <property type="term" value="P:double-strand break repair via homologous recombination"/>
    <property type="evidence" value="ECO:0007669"/>
    <property type="project" value="InterPro"/>
</dbReference>
<dbReference type="PANTHER" id="PTHR21330">
    <property type="entry name" value="E3 SUMO-PROTEIN LIGASE NSE2"/>
    <property type="match status" value="1"/>
</dbReference>
<dbReference type="GO" id="GO:0016567">
    <property type="term" value="P:protein ubiquitination"/>
    <property type="evidence" value="ECO:0007669"/>
    <property type="project" value="InterPro"/>
</dbReference>
<keyword evidence="5" id="KW-0808">Transferase</keyword>
<evidence type="ECO:0000256" key="6">
    <source>
        <dbReference type="ARBA" id="ARBA00022723"/>
    </source>
</evidence>
<evidence type="ECO:0000256" key="5">
    <source>
        <dbReference type="ARBA" id="ARBA00022679"/>
    </source>
</evidence>
<evidence type="ECO:0000256" key="7">
    <source>
        <dbReference type="ARBA" id="ARBA00022771"/>
    </source>
</evidence>
<dbReference type="Ensembl" id="ENSFTIT00000011455.1">
    <property type="protein sequence ID" value="ENSFTIP00000010976.1"/>
    <property type="gene ID" value="ENSFTIG00000007363.1"/>
</dbReference>
<evidence type="ECO:0000259" key="14">
    <source>
        <dbReference type="PROSITE" id="PS51044"/>
    </source>
</evidence>
<proteinExistence type="inferred from homology"/>
<dbReference type="Proteomes" id="UP000694562">
    <property type="component" value="Unplaced"/>
</dbReference>
<dbReference type="PROSITE" id="PS51044">
    <property type="entry name" value="ZF_SP_RING"/>
    <property type="match status" value="1"/>
</dbReference>
<keyword evidence="6" id="KW-0479">Metal-binding</keyword>